<name>A0AAV7UP84_PLEWA</name>
<feature type="compositionally biased region" description="Low complexity" evidence="1">
    <location>
        <begin position="39"/>
        <end position="48"/>
    </location>
</feature>
<dbReference type="AlphaFoldDB" id="A0AAV7UP84"/>
<proteinExistence type="predicted"/>
<comment type="caution">
    <text evidence="2">The sequence shown here is derived from an EMBL/GenBank/DDBJ whole genome shotgun (WGS) entry which is preliminary data.</text>
</comment>
<feature type="region of interest" description="Disordered" evidence="1">
    <location>
        <begin position="21"/>
        <end position="53"/>
    </location>
</feature>
<keyword evidence="3" id="KW-1185">Reference proteome</keyword>
<dbReference type="Proteomes" id="UP001066276">
    <property type="component" value="Chromosome 2_2"/>
</dbReference>
<evidence type="ECO:0000313" key="3">
    <source>
        <dbReference type="Proteomes" id="UP001066276"/>
    </source>
</evidence>
<protein>
    <submittedName>
        <fullName evidence="2">Uncharacterized protein</fullName>
    </submittedName>
</protein>
<reference evidence="2" key="1">
    <citation type="journal article" date="2022" name="bioRxiv">
        <title>Sequencing and chromosome-scale assembly of the giantPleurodeles waltlgenome.</title>
        <authorList>
            <person name="Brown T."/>
            <person name="Elewa A."/>
            <person name="Iarovenko S."/>
            <person name="Subramanian E."/>
            <person name="Araus A.J."/>
            <person name="Petzold A."/>
            <person name="Susuki M."/>
            <person name="Suzuki K.-i.T."/>
            <person name="Hayashi T."/>
            <person name="Toyoda A."/>
            <person name="Oliveira C."/>
            <person name="Osipova E."/>
            <person name="Leigh N.D."/>
            <person name="Simon A."/>
            <person name="Yun M.H."/>
        </authorList>
    </citation>
    <scope>NUCLEOTIDE SEQUENCE</scope>
    <source>
        <strain evidence="2">20211129_DDA</strain>
        <tissue evidence="2">Liver</tissue>
    </source>
</reference>
<gene>
    <name evidence="2" type="ORF">NDU88_000168</name>
</gene>
<organism evidence="2 3">
    <name type="scientific">Pleurodeles waltl</name>
    <name type="common">Iberian ribbed newt</name>
    <dbReference type="NCBI Taxonomy" id="8319"/>
    <lineage>
        <taxon>Eukaryota</taxon>
        <taxon>Metazoa</taxon>
        <taxon>Chordata</taxon>
        <taxon>Craniata</taxon>
        <taxon>Vertebrata</taxon>
        <taxon>Euteleostomi</taxon>
        <taxon>Amphibia</taxon>
        <taxon>Batrachia</taxon>
        <taxon>Caudata</taxon>
        <taxon>Salamandroidea</taxon>
        <taxon>Salamandridae</taxon>
        <taxon>Pleurodelinae</taxon>
        <taxon>Pleurodeles</taxon>
    </lineage>
</organism>
<evidence type="ECO:0000256" key="1">
    <source>
        <dbReference type="SAM" id="MobiDB-lite"/>
    </source>
</evidence>
<feature type="compositionally biased region" description="Basic and acidic residues" evidence="1">
    <location>
        <begin position="21"/>
        <end position="35"/>
    </location>
</feature>
<sequence>MRLACHALNSPRPDALCKTIAEKKDTARPGAEKIKRSSSRTPSRSFRSGHGGLRHDREHAWLKSLGSIIGDRHMLATDVTSLRRGLSGMCIAARLCHMGDPLPHVLDRLECAVLWELDRQGRR</sequence>
<dbReference type="EMBL" id="JANPWB010000004">
    <property type="protein sequence ID" value="KAJ1190849.1"/>
    <property type="molecule type" value="Genomic_DNA"/>
</dbReference>
<evidence type="ECO:0000313" key="2">
    <source>
        <dbReference type="EMBL" id="KAJ1190849.1"/>
    </source>
</evidence>
<accession>A0AAV7UP84</accession>